<dbReference type="EMBL" id="JBHSKF010000019">
    <property type="protein sequence ID" value="MFC5290815.1"/>
    <property type="molecule type" value="Genomic_DNA"/>
</dbReference>
<feature type="domain" description="HTH cro/C1-type" evidence="2">
    <location>
        <begin position="8"/>
        <end position="62"/>
    </location>
</feature>
<keyword evidence="4" id="KW-1185">Reference proteome</keyword>
<accession>A0ABW0EX35</accession>
<gene>
    <name evidence="3" type="ORF">ACFPM7_27515</name>
</gene>
<dbReference type="PROSITE" id="PS50943">
    <property type="entry name" value="HTH_CROC1"/>
    <property type="match status" value="1"/>
</dbReference>
<dbReference type="InterPro" id="IPR010982">
    <property type="entry name" value="Lambda_DNA-bd_dom_sf"/>
</dbReference>
<dbReference type="SUPFAM" id="SSF47413">
    <property type="entry name" value="lambda repressor-like DNA-binding domains"/>
    <property type="match status" value="1"/>
</dbReference>
<dbReference type="InterPro" id="IPR001387">
    <property type="entry name" value="Cro/C1-type_HTH"/>
</dbReference>
<reference evidence="4" key="1">
    <citation type="journal article" date="2019" name="Int. J. Syst. Evol. Microbiol.">
        <title>The Global Catalogue of Microorganisms (GCM) 10K type strain sequencing project: providing services to taxonomists for standard genome sequencing and annotation.</title>
        <authorList>
            <consortium name="The Broad Institute Genomics Platform"/>
            <consortium name="The Broad Institute Genome Sequencing Center for Infectious Disease"/>
            <person name="Wu L."/>
            <person name="Ma J."/>
        </authorList>
    </citation>
    <scope>NUCLEOTIDE SEQUENCE [LARGE SCALE GENOMIC DNA]</scope>
    <source>
        <strain evidence="4">CCUG 59778</strain>
    </source>
</reference>
<evidence type="ECO:0000259" key="2">
    <source>
        <dbReference type="PROSITE" id="PS50943"/>
    </source>
</evidence>
<dbReference type="Pfam" id="PF13560">
    <property type="entry name" value="HTH_31"/>
    <property type="match status" value="1"/>
</dbReference>
<comment type="caution">
    <text evidence="3">The sequence shown here is derived from an EMBL/GenBank/DDBJ whole genome shotgun (WGS) entry which is preliminary data.</text>
</comment>
<dbReference type="Gene3D" id="1.10.260.40">
    <property type="entry name" value="lambda repressor-like DNA-binding domains"/>
    <property type="match status" value="1"/>
</dbReference>
<dbReference type="RefSeq" id="WP_378250717.1">
    <property type="nucleotide sequence ID" value="NZ_JBHSKF010000019.1"/>
</dbReference>
<evidence type="ECO:0000313" key="3">
    <source>
        <dbReference type="EMBL" id="MFC5290815.1"/>
    </source>
</evidence>
<name>A0ABW0EX35_9PSEU</name>
<feature type="region of interest" description="Disordered" evidence="1">
    <location>
        <begin position="62"/>
        <end position="83"/>
    </location>
</feature>
<protein>
    <submittedName>
        <fullName evidence="3">Helix-turn-helix domain-containing protein</fullName>
    </submittedName>
</protein>
<dbReference type="SMART" id="SM00530">
    <property type="entry name" value="HTH_XRE"/>
    <property type="match status" value="1"/>
</dbReference>
<dbReference type="CDD" id="cd00093">
    <property type="entry name" value="HTH_XRE"/>
    <property type="match status" value="1"/>
</dbReference>
<dbReference type="Proteomes" id="UP001596157">
    <property type="component" value="Unassembled WGS sequence"/>
</dbReference>
<proteinExistence type="predicted"/>
<evidence type="ECO:0000256" key="1">
    <source>
        <dbReference type="SAM" id="MobiDB-lite"/>
    </source>
</evidence>
<evidence type="ECO:0000313" key="4">
    <source>
        <dbReference type="Proteomes" id="UP001596157"/>
    </source>
</evidence>
<organism evidence="3 4">
    <name type="scientific">Actinokineospora guangxiensis</name>
    <dbReference type="NCBI Taxonomy" id="1490288"/>
    <lineage>
        <taxon>Bacteria</taxon>
        <taxon>Bacillati</taxon>
        <taxon>Actinomycetota</taxon>
        <taxon>Actinomycetes</taxon>
        <taxon>Pseudonocardiales</taxon>
        <taxon>Pseudonocardiaceae</taxon>
        <taxon>Actinokineospora</taxon>
    </lineage>
</organism>
<sequence length="404" mass="44487">MSEPGDLLRTLREEKGLSINKLAVKANYNKGQISKIENGLRPLNADMARHLDRILETDGRLFRAVNPPEPVREEPPAPDDDEPWSLTFDGTGSVQMGSGPFAAANILPNSWMVDEVVDQFDIHFETLRATGHRASPAFVIPHLLLAFNQVKFLHRETAAPELTRIAYRIAEYTGWMCQEAGKLDMARTWTAMAVTLATKVGDVALRGYALVRDAEMSFYGGSPYKIITYAQRADADPGAPAAVRSLAAQREAEGHAILGDQTACMAALENAQRWHDEAVREAGQHFGTTSLADPIATSRGWSMLHFDPDESAGLLTKAIAGIPATSVRSRVRFGVRLARATFLRDDIDGACALLTDLLDDLRRTDSATVRFDLHSLADTFTRHRNAPAVRDLRPRLNALLHVQD</sequence>